<name>A0A0C3NS06_PISTI</name>
<accession>A0A0C3NS06</accession>
<evidence type="ECO:0000256" key="2">
    <source>
        <dbReference type="SAM" id="MobiDB-lite"/>
    </source>
</evidence>
<evidence type="ECO:0000313" key="3">
    <source>
        <dbReference type="EMBL" id="KIN98068.1"/>
    </source>
</evidence>
<dbReference type="Proteomes" id="UP000054217">
    <property type="component" value="Unassembled WGS sequence"/>
</dbReference>
<feature type="region of interest" description="Disordered" evidence="2">
    <location>
        <begin position="118"/>
        <end position="147"/>
    </location>
</feature>
<keyword evidence="4" id="KW-1185">Reference proteome</keyword>
<dbReference type="HOGENOM" id="CLU_048923_0_0_1"/>
<reference evidence="4" key="2">
    <citation type="submission" date="2015-01" db="EMBL/GenBank/DDBJ databases">
        <title>Evolutionary Origins and Diversification of the Mycorrhizal Mutualists.</title>
        <authorList>
            <consortium name="DOE Joint Genome Institute"/>
            <consortium name="Mycorrhizal Genomics Consortium"/>
            <person name="Kohler A."/>
            <person name="Kuo A."/>
            <person name="Nagy L.G."/>
            <person name="Floudas D."/>
            <person name="Copeland A."/>
            <person name="Barry K.W."/>
            <person name="Cichocki N."/>
            <person name="Veneault-Fourrey C."/>
            <person name="LaButti K."/>
            <person name="Lindquist E.A."/>
            <person name="Lipzen A."/>
            <person name="Lundell T."/>
            <person name="Morin E."/>
            <person name="Murat C."/>
            <person name="Riley R."/>
            <person name="Ohm R."/>
            <person name="Sun H."/>
            <person name="Tunlid A."/>
            <person name="Henrissat B."/>
            <person name="Grigoriev I.V."/>
            <person name="Hibbett D.S."/>
            <person name="Martin F."/>
        </authorList>
    </citation>
    <scope>NUCLEOTIDE SEQUENCE [LARGE SCALE GENOMIC DNA]</scope>
    <source>
        <strain evidence="4">Marx 270</strain>
    </source>
</reference>
<feature type="coiled-coil region" evidence="1">
    <location>
        <begin position="18"/>
        <end position="52"/>
    </location>
</feature>
<dbReference type="EMBL" id="KN832019">
    <property type="protein sequence ID" value="KIN98068.1"/>
    <property type="molecule type" value="Genomic_DNA"/>
</dbReference>
<dbReference type="AlphaFoldDB" id="A0A0C3NS06"/>
<evidence type="ECO:0000256" key="1">
    <source>
        <dbReference type="SAM" id="Coils"/>
    </source>
</evidence>
<feature type="compositionally biased region" description="Acidic residues" evidence="2">
    <location>
        <begin position="259"/>
        <end position="272"/>
    </location>
</feature>
<reference evidence="3 4" key="1">
    <citation type="submission" date="2014-04" db="EMBL/GenBank/DDBJ databases">
        <authorList>
            <consortium name="DOE Joint Genome Institute"/>
            <person name="Kuo A."/>
            <person name="Kohler A."/>
            <person name="Costa M.D."/>
            <person name="Nagy L.G."/>
            <person name="Floudas D."/>
            <person name="Copeland A."/>
            <person name="Barry K.W."/>
            <person name="Cichocki N."/>
            <person name="Veneault-Fourrey C."/>
            <person name="LaButti K."/>
            <person name="Lindquist E.A."/>
            <person name="Lipzen A."/>
            <person name="Lundell T."/>
            <person name="Morin E."/>
            <person name="Murat C."/>
            <person name="Sun H."/>
            <person name="Tunlid A."/>
            <person name="Henrissat B."/>
            <person name="Grigoriev I.V."/>
            <person name="Hibbett D.S."/>
            <person name="Martin F."/>
            <person name="Nordberg H.P."/>
            <person name="Cantor M.N."/>
            <person name="Hua S.X."/>
        </authorList>
    </citation>
    <scope>NUCLEOTIDE SEQUENCE [LARGE SCALE GENOMIC DNA]</scope>
    <source>
        <strain evidence="3 4">Marx 270</strain>
    </source>
</reference>
<evidence type="ECO:0000313" key="4">
    <source>
        <dbReference type="Proteomes" id="UP000054217"/>
    </source>
</evidence>
<gene>
    <name evidence="3" type="ORF">M404DRAFT_31629</name>
</gene>
<dbReference type="InParanoid" id="A0A0C3NS06"/>
<organism evidence="3 4">
    <name type="scientific">Pisolithus tinctorius Marx 270</name>
    <dbReference type="NCBI Taxonomy" id="870435"/>
    <lineage>
        <taxon>Eukaryota</taxon>
        <taxon>Fungi</taxon>
        <taxon>Dikarya</taxon>
        <taxon>Basidiomycota</taxon>
        <taxon>Agaricomycotina</taxon>
        <taxon>Agaricomycetes</taxon>
        <taxon>Agaricomycetidae</taxon>
        <taxon>Boletales</taxon>
        <taxon>Sclerodermatineae</taxon>
        <taxon>Pisolithaceae</taxon>
        <taxon>Pisolithus</taxon>
    </lineage>
</organism>
<protein>
    <submittedName>
        <fullName evidence="3">Uncharacterized protein</fullName>
    </submittedName>
</protein>
<dbReference type="STRING" id="870435.A0A0C3NS06"/>
<feature type="region of interest" description="Disordered" evidence="2">
    <location>
        <begin position="254"/>
        <end position="278"/>
    </location>
</feature>
<keyword evidence="1" id="KW-0175">Coiled coil</keyword>
<sequence>MRAKAKERKQRKAAEQAWQEEQARLEAERVAREQAEAERAERERVEAEWEAKCKCKAKATKGDEAGAGSGEAAEVKKVVMDPGCTCCTWAKTTCEFLVDGNKKQVTCIWDGKDTEAGPKAIPKVDKGKKRKADNEMPEPGPSQKKQAKLKAVEVLDVDKPKTSGNGVRMAGTGEFLGLESKLKWLIDIAGLIANNLAGLFELHEAMVENLGCIADALELIINKSYSFGVVVTPLDSGSSELSLDELHEVAAWLQAEAKGEEEEEEETEGEDEPMAKAE</sequence>
<proteinExistence type="predicted"/>